<dbReference type="Pfam" id="PF08281">
    <property type="entry name" value="Sigma70_r4_2"/>
    <property type="match status" value="1"/>
</dbReference>
<protein>
    <submittedName>
        <fullName evidence="7">RNA polymerase subunit sigma</fullName>
    </submittedName>
</protein>
<dbReference type="Gene3D" id="1.10.10.10">
    <property type="entry name" value="Winged helix-like DNA-binding domain superfamily/Winged helix DNA-binding domain"/>
    <property type="match status" value="1"/>
</dbReference>
<keyword evidence="8" id="KW-1185">Reference proteome</keyword>
<accession>A0A317KY36</accession>
<dbReference type="RefSeq" id="WP_109984132.1">
    <property type="nucleotide sequence ID" value="NZ_QGTD01000008.1"/>
</dbReference>
<dbReference type="PANTHER" id="PTHR43133">
    <property type="entry name" value="RNA POLYMERASE ECF-TYPE SIGMA FACTO"/>
    <property type="match status" value="1"/>
</dbReference>
<dbReference type="InterPro" id="IPR039425">
    <property type="entry name" value="RNA_pol_sigma-70-like"/>
</dbReference>
<keyword evidence="4" id="KW-0804">Transcription</keyword>
<dbReference type="OrthoDB" id="9784984at2"/>
<dbReference type="Proteomes" id="UP000245624">
    <property type="component" value="Unassembled WGS sequence"/>
</dbReference>
<feature type="domain" description="RNA polymerase sigma-70 region 2" evidence="5">
    <location>
        <begin position="21"/>
        <end position="87"/>
    </location>
</feature>
<feature type="domain" description="RNA polymerase sigma factor 70 region 4 type 2" evidence="6">
    <location>
        <begin position="118"/>
        <end position="169"/>
    </location>
</feature>
<evidence type="ECO:0000259" key="6">
    <source>
        <dbReference type="Pfam" id="PF08281"/>
    </source>
</evidence>
<dbReference type="InterPro" id="IPR014284">
    <property type="entry name" value="RNA_pol_sigma-70_dom"/>
</dbReference>
<sequence length="179" mass="21630">MQEDALIKKVQQGNQQALRILIERYKHHVFKVIYHVVRNPKDAEDLAQETFIKMVDALPSYQNQGFTTWLSRIAVHKAIDFNRKKQRQKEDLTFFDQDYQLTDGHNPEEQYLAKHEREMVRAAIMEMPDKLRLVVQLYHLEGLSYKEISDQLNMKESTIKMRLYRARNWMKENWKKEDF</sequence>
<dbReference type="GO" id="GO:0006352">
    <property type="term" value="P:DNA-templated transcription initiation"/>
    <property type="evidence" value="ECO:0007669"/>
    <property type="project" value="InterPro"/>
</dbReference>
<evidence type="ECO:0000256" key="3">
    <source>
        <dbReference type="ARBA" id="ARBA00023082"/>
    </source>
</evidence>
<dbReference type="CDD" id="cd06171">
    <property type="entry name" value="Sigma70_r4"/>
    <property type="match status" value="1"/>
</dbReference>
<dbReference type="NCBIfam" id="TIGR02937">
    <property type="entry name" value="sigma70-ECF"/>
    <property type="match status" value="1"/>
</dbReference>
<name>A0A317KY36_9BACI</name>
<keyword evidence="2" id="KW-0805">Transcription regulation</keyword>
<dbReference type="GO" id="GO:0003677">
    <property type="term" value="F:DNA binding"/>
    <property type="evidence" value="ECO:0007669"/>
    <property type="project" value="InterPro"/>
</dbReference>
<reference evidence="7 8" key="1">
    <citation type="submission" date="2018-05" db="EMBL/GenBank/DDBJ databases">
        <title>Genomic analysis of Gracilibacillus dipsosauri DD1 reveals novel features of a salt-tolerant amylase.</title>
        <authorList>
            <person name="Deutch C.E."/>
            <person name="Yang S."/>
        </authorList>
    </citation>
    <scope>NUCLEOTIDE SEQUENCE [LARGE SCALE GENOMIC DNA]</scope>
    <source>
        <strain evidence="7 8">DD1</strain>
    </source>
</reference>
<organism evidence="7 8">
    <name type="scientific">Gracilibacillus dipsosauri</name>
    <dbReference type="NCBI Taxonomy" id="178340"/>
    <lineage>
        <taxon>Bacteria</taxon>
        <taxon>Bacillati</taxon>
        <taxon>Bacillota</taxon>
        <taxon>Bacilli</taxon>
        <taxon>Bacillales</taxon>
        <taxon>Bacillaceae</taxon>
        <taxon>Gracilibacillus</taxon>
    </lineage>
</organism>
<proteinExistence type="inferred from homology"/>
<evidence type="ECO:0000256" key="4">
    <source>
        <dbReference type="ARBA" id="ARBA00023163"/>
    </source>
</evidence>
<keyword evidence="3" id="KW-0731">Sigma factor</keyword>
<dbReference type="InterPro" id="IPR036388">
    <property type="entry name" value="WH-like_DNA-bd_sf"/>
</dbReference>
<dbReference type="SUPFAM" id="SSF88946">
    <property type="entry name" value="Sigma2 domain of RNA polymerase sigma factors"/>
    <property type="match status" value="1"/>
</dbReference>
<dbReference type="Pfam" id="PF04542">
    <property type="entry name" value="Sigma70_r2"/>
    <property type="match status" value="1"/>
</dbReference>
<comment type="caution">
    <text evidence="7">The sequence shown here is derived from an EMBL/GenBank/DDBJ whole genome shotgun (WGS) entry which is preliminary data.</text>
</comment>
<evidence type="ECO:0000256" key="1">
    <source>
        <dbReference type="ARBA" id="ARBA00010641"/>
    </source>
</evidence>
<evidence type="ECO:0000256" key="2">
    <source>
        <dbReference type="ARBA" id="ARBA00023015"/>
    </source>
</evidence>
<dbReference type="SUPFAM" id="SSF88659">
    <property type="entry name" value="Sigma3 and sigma4 domains of RNA polymerase sigma factors"/>
    <property type="match status" value="1"/>
</dbReference>
<dbReference type="InterPro" id="IPR013249">
    <property type="entry name" value="RNA_pol_sigma70_r4_t2"/>
</dbReference>
<gene>
    <name evidence="7" type="ORF">DLJ74_08380</name>
</gene>
<dbReference type="InterPro" id="IPR007627">
    <property type="entry name" value="RNA_pol_sigma70_r2"/>
</dbReference>
<dbReference type="PANTHER" id="PTHR43133:SF60">
    <property type="entry name" value="RNA POLYMERASE SIGMA FACTOR SIGV"/>
    <property type="match status" value="1"/>
</dbReference>
<evidence type="ECO:0000259" key="5">
    <source>
        <dbReference type="Pfam" id="PF04542"/>
    </source>
</evidence>
<comment type="similarity">
    <text evidence="1">Belongs to the sigma-70 factor family. ECF subfamily.</text>
</comment>
<dbReference type="InterPro" id="IPR013325">
    <property type="entry name" value="RNA_pol_sigma_r2"/>
</dbReference>
<dbReference type="Gene3D" id="1.10.1740.10">
    <property type="match status" value="1"/>
</dbReference>
<dbReference type="GO" id="GO:0016987">
    <property type="term" value="F:sigma factor activity"/>
    <property type="evidence" value="ECO:0007669"/>
    <property type="project" value="UniProtKB-KW"/>
</dbReference>
<dbReference type="EMBL" id="QGTD01000008">
    <property type="protein sequence ID" value="PWU68452.1"/>
    <property type="molecule type" value="Genomic_DNA"/>
</dbReference>
<evidence type="ECO:0000313" key="8">
    <source>
        <dbReference type="Proteomes" id="UP000245624"/>
    </source>
</evidence>
<dbReference type="AlphaFoldDB" id="A0A317KY36"/>
<evidence type="ECO:0000313" key="7">
    <source>
        <dbReference type="EMBL" id="PWU68452.1"/>
    </source>
</evidence>
<dbReference type="InterPro" id="IPR013324">
    <property type="entry name" value="RNA_pol_sigma_r3/r4-like"/>
</dbReference>